<accession>A0A502IGG1</accession>
<proteinExistence type="predicted"/>
<dbReference type="SMART" id="SM00255">
    <property type="entry name" value="TIR"/>
    <property type="match status" value="1"/>
</dbReference>
<dbReference type="RefSeq" id="WP_140678208.1">
    <property type="nucleotide sequence ID" value="NZ_RCZA01000004.1"/>
</dbReference>
<comment type="caution">
    <text evidence="2">The sequence shown here is derived from an EMBL/GenBank/DDBJ whole genome shotgun (WGS) entry which is preliminary data.</text>
</comment>
<reference evidence="2 3" key="1">
    <citation type="journal article" date="2019" name="Environ. Microbiol.">
        <title>Species interactions and distinct microbial communities in high Arctic permafrost affected cryosols are associated with the CH4 and CO2 gas fluxes.</title>
        <authorList>
            <person name="Altshuler I."/>
            <person name="Hamel J."/>
            <person name="Turney S."/>
            <person name="Magnuson E."/>
            <person name="Levesque R."/>
            <person name="Greer C."/>
            <person name="Whyte L.G."/>
        </authorList>
    </citation>
    <scope>NUCLEOTIDE SEQUENCE [LARGE SCALE GENOMIC DNA]</scope>
    <source>
        <strain evidence="2 3">OWC5</strain>
    </source>
</reference>
<name>A0A502IGG1_9PSED</name>
<dbReference type="InterPro" id="IPR000157">
    <property type="entry name" value="TIR_dom"/>
</dbReference>
<evidence type="ECO:0000259" key="1">
    <source>
        <dbReference type="PROSITE" id="PS50104"/>
    </source>
</evidence>
<dbReference type="Gene3D" id="3.40.50.10140">
    <property type="entry name" value="Toll/interleukin-1 receptor homology (TIR) domain"/>
    <property type="match status" value="1"/>
</dbReference>
<sequence>MAKVFFSYSHDDEQYRDQLEKHLASLRHEGLIESWHDRRIQAGQHLGNEIDLQINAADVILLLVSSSFLDSRYCYSIEMTRALERNATGEARIIPVIVRPCDWHSTPLGNLLAAPKDGKAITTWPNYDEAYTDVARQIRAVVTRISPAVTSPVPLAVPGVPSFSASVVAPPRSSNLALKKTFSELDADRYLQESFDFISRFFEGSLLELEARNDGISCQFRRIDGNTFTGAIYCQGNKASECSVTLGGMGGRSIEFSSSASARGGFNEMLSVDHDDQSLFLKSLGMAMHVSRSQKLTQEGGAELFWSILIGPLQR</sequence>
<protein>
    <submittedName>
        <fullName evidence="2">Toll/interleukin-1 receptor domain-containing protein</fullName>
    </submittedName>
</protein>
<evidence type="ECO:0000313" key="3">
    <source>
        <dbReference type="Proteomes" id="UP000320914"/>
    </source>
</evidence>
<feature type="domain" description="TIR" evidence="1">
    <location>
        <begin position="1"/>
        <end position="142"/>
    </location>
</feature>
<dbReference type="Proteomes" id="UP000320914">
    <property type="component" value="Unassembled WGS sequence"/>
</dbReference>
<dbReference type="InterPro" id="IPR035897">
    <property type="entry name" value="Toll_tir_struct_dom_sf"/>
</dbReference>
<dbReference type="AlphaFoldDB" id="A0A502IGG1"/>
<dbReference type="GO" id="GO:0007165">
    <property type="term" value="P:signal transduction"/>
    <property type="evidence" value="ECO:0007669"/>
    <property type="project" value="InterPro"/>
</dbReference>
<gene>
    <name evidence="2" type="ORF">EAH74_10865</name>
</gene>
<dbReference type="EMBL" id="RCZA01000004">
    <property type="protein sequence ID" value="TPG84538.1"/>
    <property type="molecule type" value="Genomic_DNA"/>
</dbReference>
<organism evidence="2 3">
    <name type="scientific">Pseudomonas mandelii</name>
    <dbReference type="NCBI Taxonomy" id="75612"/>
    <lineage>
        <taxon>Bacteria</taxon>
        <taxon>Pseudomonadati</taxon>
        <taxon>Pseudomonadota</taxon>
        <taxon>Gammaproteobacteria</taxon>
        <taxon>Pseudomonadales</taxon>
        <taxon>Pseudomonadaceae</taxon>
        <taxon>Pseudomonas</taxon>
    </lineage>
</organism>
<evidence type="ECO:0000313" key="2">
    <source>
        <dbReference type="EMBL" id="TPG84538.1"/>
    </source>
</evidence>
<dbReference type="SUPFAM" id="SSF52200">
    <property type="entry name" value="Toll/Interleukin receptor TIR domain"/>
    <property type="match status" value="1"/>
</dbReference>
<dbReference type="Pfam" id="PF13676">
    <property type="entry name" value="TIR_2"/>
    <property type="match status" value="1"/>
</dbReference>
<keyword evidence="2" id="KW-0675">Receptor</keyword>
<dbReference type="PROSITE" id="PS50104">
    <property type="entry name" value="TIR"/>
    <property type="match status" value="1"/>
</dbReference>